<organism evidence="1 2">
    <name type="scientific">Apostasia shenzhenica</name>
    <dbReference type="NCBI Taxonomy" id="1088818"/>
    <lineage>
        <taxon>Eukaryota</taxon>
        <taxon>Viridiplantae</taxon>
        <taxon>Streptophyta</taxon>
        <taxon>Embryophyta</taxon>
        <taxon>Tracheophyta</taxon>
        <taxon>Spermatophyta</taxon>
        <taxon>Magnoliopsida</taxon>
        <taxon>Liliopsida</taxon>
        <taxon>Asparagales</taxon>
        <taxon>Orchidaceae</taxon>
        <taxon>Apostasioideae</taxon>
        <taxon>Apostasia</taxon>
    </lineage>
</organism>
<dbReference type="EMBL" id="KZ451982">
    <property type="protein sequence ID" value="PKA54425.1"/>
    <property type="molecule type" value="Genomic_DNA"/>
</dbReference>
<evidence type="ECO:0000313" key="2">
    <source>
        <dbReference type="Proteomes" id="UP000236161"/>
    </source>
</evidence>
<accession>A0A2I0AFX8</accession>
<gene>
    <name evidence="1" type="ORF">AXF42_Ash000258</name>
</gene>
<proteinExistence type="predicted"/>
<dbReference type="Proteomes" id="UP000236161">
    <property type="component" value="Unassembled WGS sequence"/>
</dbReference>
<keyword evidence="2" id="KW-1185">Reference proteome</keyword>
<name>A0A2I0AFX8_9ASPA</name>
<reference evidence="1 2" key="1">
    <citation type="journal article" date="2017" name="Nature">
        <title>The Apostasia genome and the evolution of orchids.</title>
        <authorList>
            <person name="Zhang G.Q."/>
            <person name="Liu K.W."/>
            <person name="Li Z."/>
            <person name="Lohaus R."/>
            <person name="Hsiao Y.Y."/>
            <person name="Niu S.C."/>
            <person name="Wang J.Y."/>
            <person name="Lin Y.C."/>
            <person name="Xu Q."/>
            <person name="Chen L.J."/>
            <person name="Yoshida K."/>
            <person name="Fujiwara S."/>
            <person name="Wang Z.W."/>
            <person name="Zhang Y.Q."/>
            <person name="Mitsuda N."/>
            <person name="Wang M."/>
            <person name="Liu G.H."/>
            <person name="Pecoraro L."/>
            <person name="Huang H.X."/>
            <person name="Xiao X.J."/>
            <person name="Lin M."/>
            <person name="Wu X.Y."/>
            <person name="Wu W.L."/>
            <person name="Chen Y.Y."/>
            <person name="Chang S.B."/>
            <person name="Sakamoto S."/>
            <person name="Ohme-Takagi M."/>
            <person name="Yagi M."/>
            <person name="Zeng S.J."/>
            <person name="Shen C.Y."/>
            <person name="Yeh C.M."/>
            <person name="Luo Y.B."/>
            <person name="Tsai W.C."/>
            <person name="Van de Peer Y."/>
            <person name="Liu Z.J."/>
        </authorList>
    </citation>
    <scope>NUCLEOTIDE SEQUENCE [LARGE SCALE GENOMIC DNA]</scope>
    <source>
        <strain evidence="2">cv. Shenzhen</strain>
        <tissue evidence="1">Stem</tissue>
    </source>
</reference>
<evidence type="ECO:0000313" key="1">
    <source>
        <dbReference type="EMBL" id="PKA54425.1"/>
    </source>
</evidence>
<sequence length="86" mass="9510">MLAPVHSASLHTDCTIIAHPRCSSSLSGICIDDVKNKGITASLCLFKEDVLREIQHNITYKRLVQSWWTDQTLNGSSFISIVLAPL</sequence>
<protein>
    <submittedName>
        <fullName evidence="1">Uncharacterized protein</fullName>
    </submittedName>
</protein>
<dbReference type="AlphaFoldDB" id="A0A2I0AFX8"/>